<evidence type="ECO:0000313" key="3">
    <source>
        <dbReference type="Proteomes" id="UP000283745"/>
    </source>
</evidence>
<feature type="transmembrane region" description="Helical" evidence="1">
    <location>
        <begin position="30"/>
        <end position="50"/>
    </location>
</feature>
<keyword evidence="1" id="KW-0472">Membrane</keyword>
<name>A0A414J5A4_9FIRM</name>
<keyword evidence="1" id="KW-1133">Transmembrane helix</keyword>
<evidence type="ECO:0000313" key="2">
    <source>
        <dbReference type="EMBL" id="RHE39558.1"/>
    </source>
</evidence>
<comment type="caution">
    <text evidence="2">The sequence shown here is derived from an EMBL/GenBank/DDBJ whole genome shotgun (WGS) entry which is preliminary data.</text>
</comment>
<protein>
    <submittedName>
        <fullName evidence="2">Uncharacterized protein</fullName>
    </submittedName>
</protein>
<gene>
    <name evidence="2" type="ORF">DW740_09970</name>
</gene>
<keyword evidence="1" id="KW-0812">Transmembrane</keyword>
<sequence length="91" mass="10486">MKAWLQKNEKINIWKTEAVKIRDTLRNRKYRVQVAIVAGLLAVSLFGSAVSGRTAPGVMAWWGSLYPQFCFSQTDQKPKISFWLAKALERW</sequence>
<dbReference type="EMBL" id="QSKF01000007">
    <property type="protein sequence ID" value="RHE39558.1"/>
    <property type="molecule type" value="Genomic_DNA"/>
</dbReference>
<reference evidence="2 3" key="1">
    <citation type="submission" date="2018-08" db="EMBL/GenBank/DDBJ databases">
        <title>A genome reference for cultivated species of the human gut microbiota.</title>
        <authorList>
            <person name="Zou Y."/>
            <person name="Xue W."/>
            <person name="Luo G."/>
        </authorList>
    </citation>
    <scope>NUCLEOTIDE SEQUENCE [LARGE SCALE GENOMIC DNA]</scope>
    <source>
        <strain evidence="2 3">AM28-23</strain>
    </source>
</reference>
<organism evidence="2 3">
    <name type="scientific">Blautia obeum</name>
    <dbReference type="NCBI Taxonomy" id="40520"/>
    <lineage>
        <taxon>Bacteria</taxon>
        <taxon>Bacillati</taxon>
        <taxon>Bacillota</taxon>
        <taxon>Clostridia</taxon>
        <taxon>Lachnospirales</taxon>
        <taxon>Lachnospiraceae</taxon>
        <taxon>Blautia</taxon>
    </lineage>
</organism>
<dbReference type="RefSeq" id="WP_015541587.1">
    <property type="nucleotide sequence ID" value="NZ_CABJFK010000007.1"/>
</dbReference>
<evidence type="ECO:0000256" key="1">
    <source>
        <dbReference type="SAM" id="Phobius"/>
    </source>
</evidence>
<proteinExistence type="predicted"/>
<dbReference type="AlphaFoldDB" id="A0A414J5A4"/>
<dbReference type="Proteomes" id="UP000283745">
    <property type="component" value="Unassembled WGS sequence"/>
</dbReference>
<accession>A0A414J5A4</accession>